<evidence type="ECO:0000256" key="1">
    <source>
        <dbReference type="SAM" id="Phobius"/>
    </source>
</evidence>
<feature type="transmembrane region" description="Helical" evidence="1">
    <location>
        <begin position="79"/>
        <end position="99"/>
    </location>
</feature>
<proteinExistence type="predicted"/>
<keyword evidence="1" id="KW-0812">Transmembrane</keyword>
<protein>
    <submittedName>
        <fullName evidence="2">Uncharacterized protein</fullName>
    </submittedName>
</protein>
<feature type="transmembrane region" description="Helical" evidence="1">
    <location>
        <begin position="130"/>
        <end position="148"/>
    </location>
</feature>
<organism evidence="2">
    <name type="scientific">Variovorax paradoxus</name>
    <dbReference type="NCBI Taxonomy" id="34073"/>
    <lineage>
        <taxon>Bacteria</taxon>
        <taxon>Pseudomonadati</taxon>
        <taxon>Pseudomonadota</taxon>
        <taxon>Betaproteobacteria</taxon>
        <taxon>Burkholderiales</taxon>
        <taxon>Comamonadaceae</taxon>
        <taxon>Variovorax</taxon>
    </lineage>
</organism>
<reference evidence="2" key="1">
    <citation type="submission" date="2019-12" db="EMBL/GenBank/DDBJ databases">
        <authorList>
            <person name="Cremers G."/>
        </authorList>
    </citation>
    <scope>NUCLEOTIDE SEQUENCE</scope>
    <source>
        <strain evidence="2">Vvax</strain>
    </source>
</reference>
<sequence length="168" mass="18102">MDNGHTAAWRDHTPFDDVTRRALACLAVLAGIASLYAFFWWAASATGFFLFDGYRHTWQGLGTAIAFRDLGTVYYLSSWIASVFGGLYGWAALIGFAATHRRGWDAVAPWVKTGCAVGIAAGLAFEPGRLLALAPIVCVMALLLRSMLMPCAQARGAAFSPRTPARRG</sequence>
<accession>A0A679JPR9</accession>
<dbReference type="RefSeq" id="WP_339092064.1">
    <property type="nucleotide sequence ID" value="NZ_LR743507.1"/>
</dbReference>
<feature type="transmembrane region" description="Helical" evidence="1">
    <location>
        <begin position="21"/>
        <end position="43"/>
    </location>
</feature>
<dbReference type="AlphaFoldDB" id="A0A679JPR9"/>
<keyword evidence="1" id="KW-0472">Membrane</keyword>
<evidence type="ECO:0000313" key="2">
    <source>
        <dbReference type="EMBL" id="CAA2108015.1"/>
    </source>
</evidence>
<keyword evidence="1" id="KW-1133">Transmembrane helix</keyword>
<dbReference type="EMBL" id="LR743507">
    <property type="protein sequence ID" value="CAA2108015.1"/>
    <property type="molecule type" value="Genomic_DNA"/>
</dbReference>
<gene>
    <name evidence="2" type="ORF">VVAX_04540</name>
</gene>
<name>A0A679JPR9_VARPD</name>
<feature type="transmembrane region" description="Helical" evidence="1">
    <location>
        <begin position="106"/>
        <end position="124"/>
    </location>
</feature>